<keyword evidence="4" id="KW-0813">Transport</keyword>
<feature type="transmembrane region" description="Helical" evidence="8">
    <location>
        <begin position="374"/>
        <end position="395"/>
    </location>
</feature>
<dbReference type="InterPro" id="IPR020846">
    <property type="entry name" value="MFS_dom"/>
</dbReference>
<dbReference type="Proteomes" id="UP000526408">
    <property type="component" value="Unassembled WGS sequence"/>
</dbReference>
<dbReference type="RefSeq" id="WP_168623003.1">
    <property type="nucleotide sequence ID" value="NZ_JAAZQQ010000002.1"/>
</dbReference>
<comment type="function">
    <text evidence="1">Resistance to tetracycline by an active tetracycline efflux. This is an energy-dependent process that decreases the accumulation of the antibiotic in whole cells. This protein functions as a metal-tetracycline/H(+) antiporter.</text>
</comment>
<feature type="transmembrane region" description="Helical" evidence="8">
    <location>
        <begin position="75"/>
        <end position="98"/>
    </location>
</feature>
<keyword evidence="7 8" id="KW-0472">Membrane</keyword>
<dbReference type="PRINTS" id="PR01035">
    <property type="entry name" value="TCRTETA"/>
</dbReference>
<name>A0A7X6GYE7_9RHOB</name>
<dbReference type="PANTHER" id="PTHR23504">
    <property type="entry name" value="MAJOR FACILITATOR SUPERFAMILY DOMAIN-CONTAINING PROTEIN 10"/>
    <property type="match status" value="1"/>
</dbReference>
<evidence type="ECO:0000256" key="3">
    <source>
        <dbReference type="ARBA" id="ARBA00007520"/>
    </source>
</evidence>
<evidence type="ECO:0000313" key="11">
    <source>
        <dbReference type="Proteomes" id="UP000526408"/>
    </source>
</evidence>
<dbReference type="Pfam" id="PF07690">
    <property type="entry name" value="MFS_1"/>
    <property type="match status" value="1"/>
</dbReference>
<dbReference type="InterPro" id="IPR011701">
    <property type="entry name" value="MFS"/>
</dbReference>
<keyword evidence="11" id="KW-1185">Reference proteome</keyword>
<evidence type="ECO:0000313" key="10">
    <source>
        <dbReference type="EMBL" id="NKX44643.1"/>
    </source>
</evidence>
<dbReference type="InterPro" id="IPR036259">
    <property type="entry name" value="MFS_trans_sf"/>
</dbReference>
<feature type="transmembrane region" description="Helical" evidence="8">
    <location>
        <begin position="249"/>
        <end position="273"/>
    </location>
</feature>
<comment type="similarity">
    <text evidence="3">Belongs to the major facilitator superfamily. TCR/Tet family.</text>
</comment>
<dbReference type="InterPro" id="IPR001958">
    <property type="entry name" value="Tet-R_TetA/multi-R_MdtG-like"/>
</dbReference>
<dbReference type="AlphaFoldDB" id="A0A7X6GYE7"/>
<dbReference type="EMBL" id="JAAZQQ010000002">
    <property type="protein sequence ID" value="NKX44643.1"/>
    <property type="molecule type" value="Genomic_DNA"/>
</dbReference>
<keyword evidence="6 8" id="KW-1133">Transmembrane helix</keyword>
<gene>
    <name evidence="10" type="ORF">HCU73_08580</name>
</gene>
<accession>A0A7X6GYE7</accession>
<dbReference type="PROSITE" id="PS50850">
    <property type="entry name" value="MFS"/>
    <property type="match status" value="1"/>
</dbReference>
<evidence type="ECO:0000256" key="2">
    <source>
        <dbReference type="ARBA" id="ARBA00004141"/>
    </source>
</evidence>
<evidence type="ECO:0000256" key="5">
    <source>
        <dbReference type="ARBA" id="ARBA00022692"/>
    </source>
</evidence>
<feature type="transmembrane region" description="Helical" evidence="8">
    <location>
        <begin position="217"/>
        <end position="237"/>
    </location>
</feature>
<dbReference type="InterPro" id="IPR005829">
    <property type="entry name" value="Sugar_transporter_CS"/>
</dbReference>
<dbReference type="GO" id="GO:0016020">
    <property type="term" value="C:membrane"/>
    <property type="evidence" value="ECO:0007669"/>
    <property type="project" value="UniProtKB-SubCell"/>
</dbReference>
<reference evidence="10 11" key="1">
    <citation type="submission" date="2020-04" db="EMBL/GenBank/DDBJ databases">
        <authorList>
            <person name="Yoon J."/>
        </authorList>
    </citation>
    <scope>NUCLEOTIDE SEQUENCE [LARGE SCALE GENOMIC DNA]</scope>
    <source>
        <strain evidence="10 11">KMU-115</strain>
    </source>
</reference>
<evidence type="ECO:0000256" key="8">
    <source>
        <dbReference type="SAM" id="Phobius"/>
    </source>
</evidence>
<evidence type="ECO:0000259" key="9">
    <source>
        <dbReference type="PROSITE" id="PS50850"/>
    </source>
</evidence>
<organism evidence="10 11">
    <name type="scientific">Roseicyclus persicicus</name>
    <dbReference type="NCBI Taxonomy" id="2650661"/>
    <lineage>
        <taxon>Bacteria</taxon>
        <taxon>Pseudomonadati</taxon>
        <taxon>Pseudomonadota</taxon>
        <taxon>Alphaproteobacteria</taxon>
        <taxon>Rhodobacterales</taxon>
        <taxon>Roseobacteraceae</taxon>
        <taxon>Roseicyclus</taxon>
    </lineage>
</organism>
<feature type="domain" description="Major facilitator superfamily (MFS) profile" evidence="9">
    <location>
        <begin position="4"/>
        <end position="399"/>
    </location>
</feature>
<sequence>MRLPLVVILATVALDTMAVGLILPVMPGLIGSVRGLSLADAALWGGILSAVFAVSQFACAPALGALSDRFGRRPVLLVSLVVMAADMLVMALAQAIWLLLVARIVAGIAASTYATALAYVADITPEAQRARSFGLVSAAMGAGVVLGPVAGGLLGGIDPRAPFWAAAVLAAGTAVFAWMALPESLPLDRRRPFDLRRANPVGALWAVGRLPGLRPMIAVFALLQLVGFVYPAVWAFYVEATLGWTAATIGASLALYGTVLILAQTGLVPLLLARLGEVRTIRAAMLLGVLCLVGYGLADRAALVWALIPLSAVAALATPVLQGLISRSVGADRQGEVQGVLGSLAALSMILSPLIMTQAFFWGTGPGADIWLPGAPFLVAASILGVAVLVFVGLVQKAQGGGSPTQQSDAA</sequence>
<feature type="transmembrane region" description="Helical" evidence="8">
    <location>
        <begin position="337"/>
        <end position="362"/>
    </location>
</feature>
<feature type="transmembrane region" description="Helical" evidence="8">
    <location>
        <begin position="163"/>
        <end position="181"/>
    </location>
</feature>
<proteinExistence type="inferred from homology"/>
<dbReference type="SUPFAM" id="SSF103473">
    <property type="entry name" value="MFS general substrate transporter"/>
    <property type="match status" value="1"/>
</dbReference>
<comment type="subcellular location">
    <subcellularLocation>
        <location evidence="2">Membrane</location>
        <topology evidence="2">Multi-pass membrane protein</topology>
    </subcellularLocation>
</comment>
<feature type="transmembrane region" description="Helical" evidence="8">
    <location>
        <begin position="133"/>
        <end position="157"/>
    </location>
</feature>
<feature type="transmembrane region" description="Helical" evidence="8">
    <location>
        <begin position="304"/>
        <end position="325"/>
    </location>
</feature>
<comment type="caution">
    <text evidence="10">The sequence shown here is derived from an EMBL/GenBank/DDBJ whole genome shotgun (WGS) entry which is preliminary data.</text>
</comment>
<evidence type="ECO:0000256" key="6">
    <source>
        <dbReference type="ARBA" id="ARBA00022989"/>
    </source>
</evidence>
<dbReference type="PANTHER" id="PTHR23504:SF15">
    <property type="entry name" value="MAJOR FACILITATOR SUPERFAMILY (MFS) PROFILE DOMAIN-CONTAINING PROTEIN"/>
    <property type="match status" value="1"/>
</dbReference>
<dbReference type="PROSITE" id="PS00216">
    <property type="entry name" value="SUGAR_TRANSPORT_1"/>
    <property type="match status" value="1"/>
</dbReference>
<feature type="transmembrane region" description="Helical" evidence="8">
    <location>
        <begin position="42"/>
        <end position="63"/>
    </location>
</feature>
<feature type="transmembrane region" description="Helical" evidence="8">
    <location>
        <begin position="280"/>
        <end position="298"/>
    </location>
</feature>
<evidence type="ECO:0000256" key="1">
    <source>
        <dbReference type="ARBA" id="ARBA00003279"/>
    </source>
</evidence>
<feature type="transmembrane region" description="Helical" evidence="8">
    <location>
        <begin position="104"/>
        <end position="121"/>
    </location>
</feature>
<dbReference type="Gene3D" id="1.20.1250.20">
    <property type="entry name" value="MFS general substrate transporter like domains"/>
    <property type="match status" value="1"/>
</dbReference>
<evidence type="ECO:0000256" key="7">
    <source>
        <dbReference type="ARBA" id="ARBA00023136"/>
    </source>
</evidence>
<protein>
    <submittedName>
        <fullName evidence="10">TCR/Tet family MFS transporter</fullName>
    </submittedName>
</protein>
<dbReference type="GO" id="GO:0022857">
    <property type="term" value="F:transmembrane transporter activity"/>
    <property type="evidence" value="ECO:0007669"/>
    <property type="project" value="InterPro"/>
</dbReference>
<evidence type="ECO:0000256" key="4">
    <source>
        <dbReference type="ARBA" id="ARBA00022448"/>
    </source>
</evidence>
<keyword evidence="5 8" id="KW-0812">Transmembrane</keyword>